<accession>G4RM50</accession>
<dbReference type="CDD" id="cd02238">
    <property type="entry name" value="cupin_KdgF"/>
    <property type="match status" value="1"/>
</dbReference>
<dbReference type="PATRIC" id="fig|768679.9.peg.2058"/>
<dbReference type="PANTHER" id="PTHR40112:SF1">
    <property type="entry name" value="H2HPP ISOMERASE"/>
    <property type="match status" value="1"/>
</dbReference>
<evidence type="ECO:0000259" key="1">
    <source>
        <dbReference type="Pfam" id="PF07883"/>
    </source>
</evidence>
<evidence type="ECO:0000313" key="3">
    <source>
        <dbReference type="Proteomes" id="UP000002654"/>
    </source>
</evidence>
<dbReference type="InterPro" id="IPR014710">
    <property type="entry name" value="RmlC-like_jellyroll"/>
</dbReference>
<feature type="domain" description="Cupin type-2" evidence="1">
    <location>
        <begin position="28"/>
        <end position="88"/>
    </location>
</feature>
<proteinExistence type="predicted"/>
<evidence type="ECO:0000313" key="2">
    <source>
        <dbReference type="EMBL" id="CCC82645.1"/>
    </source>
</evidence>
<dbReference type="AlphaFoldDB" id="G4RM50"/>
<dbReference type="RefSeq" id="WP_014127898.1">
    <property type="nucleotide sequence ID" value="NC_016070.1"/>
</dbReference>
<dbReference type="InterPro" id="IPR052535">
    <property type="entry name" value="Bacilysin_H2HPP_isomerase"/>
</dbReference>
<dbReference type="KEGG" id="ttn:TTX_2032"/>
<organism evidence="2 3">
    <name type="scientific">Thermoproteus tenax (strain ATCC 35583 / DSM 2078 / JCM 9277 / NBRC 100435 / Kra 1)</name>
    <dbReference type="NCBI Taxonomy" id="768679"/>
    <lineage>
        <taxon>Archaea</taxon>
        <taxon>Thermoproteota</taxon>
        <taxon>Thermoprotei</taxon>
        <taxon>Thermoproteales</taxon>
        <taxon>Thermoproteaceae</taxon>
        <taxon>Thermoproteus</taxon>
    </lineage>
</organism>
<dbReference type="Pfam" id="PF07883">
    <property type="entry name" value="Cupin_2"/>
    <property type="match status" value="1"/>
</dbReference>
<dbReference type="STRING" id="768679.TTX_2032"/>
<dbReference type="PANTHER" id="PTHR40112">
    <property type="entry name" value="H2HPP ISOMERASE"/>
    <property type="match status" value="1"/>
</dbReference>
<dbReference type="SUPFAM" id="SSF51182">
    <property type="entry name" value="RmlC-like cupins"/>
    <property type="match status" value="1"/>
</dbReference>
<dbReference type="GeneID" id="11262921"/>
<dbReference type="eggNOG" id="arCOG02999">
    <property type="taxonomic scope" value="Archaea"/>
</dbReference>
<keyword evidence="3" id="KW-1185">Reference proteome</keyword>
<dbReference type="InterPro" id="IPR011051">
    <property type="entry name" value="RmlC_Cupin_sf"/>
</dbReference>
<protein>
    <submittedName>
        <fullName evidence="2">Cupin domain containing protein</fullName>
    </submittedName>
</protein>
<dbReference type="OrthoDB" id="114121at2157"/>
<sequence length="109" mass="12404">MPWIFERLNDCVERRFVSGQRLTVAQFKIRAGCTVPAHSHDNEQISVILEGRALFKLGDRVLEVAAGDVVHIPPNVPHEVKALTDLVVIDAFSPRRDDWERGEDAYLRK</sequence>
<dbReference type="Proteomes" id="UP000002654">
    <property type="component" value="Chromosome"/>
</dbReference>
<dbReference type="EMBL" id="FN869859">
    <property type="protein sequence ID" value="CCC82645.1"/>
    <property type="molecule type" value="Genomic_DNA"/>
</dbReference>
<dbReference type="PaxDb" id="768679-TTX_2032"/>
<name>G4RM50_THETK</name>
<dbReference type="Gene3D" id="2.60.120.10">
    <property type="entry name" value="Jelly Rolls"/>
    <property type="match status" value="1"/>
</dbReference>
<dbReference type="InterPro" id="IPR013096">
    <property type="entry name" value="Cupin_2"/>
</dbReference>
<dbReference type="HOGENOM" id="CLU_134269_0_0_2"/>
<reference evidence="2 3" key="1">
    <citation type="journal article" date="2011" name="PLoS ONE">
        <title>The complete genome sequence of Thermoproteus tenax: a physiologically versatile member of the Crenarchaeota.</title>
        <authorList>
            <person name="Siebers B."/>
            <person name="Zaparty M."/>
            <person name="Raddatz G."/>
            <person name="Tjaden B."/>
            <person name="Albers S.V."/>
            <person name="Bell S.D."/>
            <person name="Blombach F."/>
            <person name="Kletzin A."/>
            <person name="Kyrpides N."/>
            <person name="Lanz C."/>
            <person name="Plagens A."/>
            <person name="Rampp M."/>
            <person name="Rosinus A."/>
            <person name="von Jan M."/>
            <person name="Makarova K.S."/>
            <person name="Klenk H.P."/>
            <person name="Schuster S.C."/>
            <person name="Hensel R."/>
        </authorList>
    </citation>
    <scope>NUCLEOTIDE SEQUENCE [LARGE SCALE GENOMIC DNA]</scope>
    <source>
        <strain evidence="3">ATCC 35583 / DSM 2078 / JCM 9277 / NBRC 100435 / Kra 1</strain>
    </source>
</reference>
<gene>
    <name evidence="2" type="ordered locus">TTX_2032</name>
</gene>